<dbReference type="Gene3D" id="3.30.710.10">
    <property type="entry name" value="Potassium Channel Kv1.1, Chain A"/>
    <property type="match status" value="1"/>
</dbReference>
<keyword evidence="4" id="KW-1185">Reference proteome</keyword>
<feature type="compositionally biased region" description="Basic residues" evidence="1">
    <location>
        <begin position="1"/>
        <end position="10"/>
    </location>
</feature>
<dbReference type="InterPro" id="IPR011333">
    <property type="entry name" value="SKP1/BTB/POZ_sf"/>
</dbReference>
<evidence type="ECO:0000259" key="2">
    <source>
        <dbReference type="PROSITE" id="PS50097"/>
    </source>
</evidence>
<comment type="caution">
    <text evidence="3">The sequence shown here is derived from an EMBL/GenBank/DDBJ whole genome shotgun (WGS) entry which is preliminary data.</text>
</comment>
<reference evidence="3 4" key="1">
    <citation type="journal article" date="2015" name="BMC Genomics">
        <title>Gene expression during zombie ant biting behavior reflects the complexity underlying fungal parasitic behavioral manipulation.</title>
        <authorList>
            <person name="de Bekker C."/>
            <person name="Ohm R.A."/>
            <person name="Loreto R.G."/>
            <person name="Sebastian A."/>
            <person name="Albert I."/>
            <person name="Merrow M."/>
            <person name="Brachmann A."/>
            <person name="Hughes D.P."/>
        </authorList>
    </citation>
    <scope>NUCLEOTIDE SEQUENCE [LARGE SCALE GENOMIC DNA]</scope>
    <source>
        <strain evidence="3 4">SC16a</strain>
    </source>
</reference>
<evidence type="ECO:0000313" key="3">
    <source>
        <dbReference type="EMBL" id="PFH61461.1"/>
    </source>
</evidence>
<dbReference type="Proteomes" id="UP000037136">
    <property type="component" value="Unassembled WGS sequence"/>
</dbReference>
<proteinExistence type="predicted"/>
<dbReference type="OrthoDB" id="1022638at2759"/>
<dbReference type="SMART" id="SM00225">
    <property type="entry name" value="BTB"/>
    <property type="match status" value="1"/>
</dbReference>
<dbReference type="STRING" id="268505.A0A2A9PKA5"/>
<feature type="region of interest" description="Disordered" evidence="1">
    <location>
        <begin position="1"/>
        <end position="26"/>
    </location>
</feature>
<dbReference type="Pfam" id="PF00651">
    <property type="entry name" value="BTB"/>
    <property type="match status" value="1"/>
</dbReference>
<dbReference type="CDD" id="cd18186">
    <property type="entry name" value="BTB_POZ_ZBTB_KLHL-like"/>
    <property type="match status" value="1"/>
</dbReference>
<dbReference type="PROSITE" id="PS50097">
    <property type="entry name" value="BTB"/>
    <property type="match status" value="1"/>
</dbReference>
<name>A0A2A9PKA5_OPHUN</name>
<dbReference type="PANTHER" id="PTHR47843:SF5">
    <property type="entry name" value="BTB_POZ DOMAIN PROTEIN"/>
    <property type="match status" value="1"/>
</dbReference>
<sequence>MRRIKKHRRPGSVLHTTSSSALDDGQQEEGIYQSLKRLRLSGKYADLTIRCGGRDFKTHRAILCPQSSFFDKACHSGFKESVTGVVELPEDDPDILDRFLQFIYSGNYPDREHPTPDQPSLAATFMNPDQIENESVPPVEEPDLWAELHHTTGHHTTGKASGEEVTRFEGEETDVKESGDDLFTSLRVYVMADKFNVPALKLLAYHRFSSTAAKVFDSYGRFPAVVDELYESTLPTDCIRVIPCRLIADRYYSNQRFNLDTYIPTMVKHAELAIDVLKSSKTSRSRLDGWGQYS</sequence>
<feature type="domain" description="BTB" evidence="2">
    <location>
        <begin position="45"/>
        <end position="112"/>
    </location>
</feature>
<reference evidence="3 4" key="2">
    <citation type="journal article" date="2017" name="Sci. Rep.">
        <title>Ant-infecting Ophiocordyceps genomes reveal a high diversity of potential behavioral manipulation genes and a possible major role for enterotoxins.</title>
        <authorList>
            <person name="de Bekker C."/>
            <person name="Ohm R.A."/>
            <person name="Evans H.C."/>
            <person name="Brachmann A."/>
            <person name="Hughes D.P."/>
        </authorList>
    </citation>
    <scope>NUCLEOTIDE SEQUENCE [LARGE SCALE GENOMIC DNA]</scope>
    <source>
        <strain evidence="3 4">SC16a</strain>
    </source>
</reference>
<dbReference type="SUPFAM" id="SSF54695">
    <property type="entry name" value="POZ domain"/>
    <property type="match status" value="1"/>
</dbReference>
<dbReference type="InterPro" id="IPR000210">
    <property type="entry name" value="BTB/POZ_dom"/>
</dbReference>
<dbReference type="AlphaFoldDB" id="A0A2A9PKA5"/>
<dbReference type="EMBL" id="LAZP02000070">
    <property type="protein sequence ID" value="PFH61461.1"/>
    <property type="molecule type" value="Genomic_DNA"/>
</dbReference>
<gene>
    <name evidence="3" type="ORF">XA68_17292</name>
</gene>
<dbReference type="PANTHER" id="PTHR47843">
    <property type="entry name" value="BTB DOMAIN-CONTAINING PROTEIN-RELATED"/>
    <property type="match status" value="1"/>
</dbReference>
<evidence type="ECO:0000256" key="1">
    <source>
        <dbReference type="SAM" id="MobiDB-lite"/>
    </source>
</evidence>
<organism evidence="3 4">
    <name type="scientific">Ophiocordyceps unilateralis</name>
    <name type="common">Zombie-ant fungus</name>
    <name type="synonym">Torrubia unilateralis</name>
    <dbReference type="NCBI Taxonomy" id="268505"/>
    <lineage>
        <taxon>Eukaryota</taxon>
        <taxon>Fungi</taxon>
        <taxon>Dikarya</taxon>
        <taxon>Ascomycota</taxon>
        <taxon>Pezizomycotina</taxon>
        <taxon>Sordariomycetes</taxon>
        <taxon>Hypocreomycetidae</taxon>
        <taxon>Hypocreales</taxon>
        <taxon>Ophiocordycipitaceae</taxon>
        <taxon>Ophiocordyceps</taxon>
    </lineage>
</organism>
<accession>A0A2A9PKA5</accession>
<evidence type="ECO:0000313" key="4">
    <source>
        <dbReference type="Proteomes" id="UP000037136"/>
    </source>
</evidence>
<protein>
    <recommendedName>
        <fullName evidence="2">BTB domain-containing protein</fullName>
    </recommendedName>
</protein>